<keyword evidence="3" id="KW-1185">Reference proteome</keyword>
<gene>
    <name evidence="2" type="ORF">AGERDE_LOCUS12255</name>
</gene>
<feature type="non-terminal residue" evidence="2">
    <location>
        <position position="533"/>
    </location>
</feature>
<evidence type="ECO:0000313" key="3">
    <source>
        <dbReference type="Proteomes" id="UP000789831"/>
    </source>
</evidence>
<dbReference type="Gene3D" id="1.10.510.10">
    <property type="entry name" value="Transferase(Phosphotransferase) domain 1"/>
    <property type="match status" value="1"/>
</dbReference>
<dbReference type="GO" id="GO:0005524">
    <property type="term" value="F:ATP binding"/>
    <property type="evidence" value="ECO:0007669"/>
    <property type="project" value="InterPro"/>
</dbReference>
<dbReference type="AlphaFoldDB" id="A0A9N9HD20"/>
<dbReference type="InterPro" id="IPR011009">
    <property type="entry name" value="Kinase-like_dom_sf"/>
</dbReference>
<protein>
    <submittedName>
        <fullName evidence="2">1738_t:CDS:1</fullName>
    </submittedName>
</protein>
<feature type="domain" description="Protein kinase" evidence="1">
    <location>
        <begin position="335"/>
        <end position="533"/>
    </location>
</feature>
<name>A0A9N9HD20_9GLOM</name>
<dbReference type="OrthoDB" id="2330950at2759"/>
<reference evidence="2" key="1">
    <citation type="submission" date="2021-06" db="EMBL/GenBank/DDBJ databases">
        <authorList>
            <person name="Kallberg Y."/>
            <person name="Tangrot J."/>
            <person name="Rosling A."/>
        </authorList>
    </citation>
    <scope>NUCLEOTIDE SEQUENCE</scope>
    <source>
        <strain evidence="2">MT106</strain>
    </source>
</reference>
<dbReference type="InterPro" id="IPR000719">
    <property type="entry name" value="Prot_kinase_dom"/>
</dbReference>
<evidence type="ECO:0000313" key="2">
    <source>
        <dbReference type="EMBL" id="CAG8671027.1"/>
    </source>
</evidence>
<dbReference type="EMBL" id="CAJVPL010007731">
    <property type="protein sequence ID" value="CAG8671027.1"/>
    <property type="molecule type" value="Genomic_DNA"/>
</dbReference>
<sequence length="533" mass="60013">MSNVYEAIKSLNFTIEERTALRTFFINNPEKKAETELILPTCNDEEVVALLKGLLKPEQYIKEIKDLKYHIFYLELANTRNSASVYRHVRERGDVQLWKIEEDITPLEEAVNDVFNQYRNAPAQGLSEININQPFCKNVVSEIVNQVERNDLLVVGDNGGRREDEVFPDIIIGPVGFYAKLTKNPPDLSKGLGWEVKNNLNDKSKASEGKGQLIKYARAYLSADPPLTSIFYGCLTDGKLWQFVKIQLMLDDVNDLKVKFEESLNYEWSKRTASLIAGLINRYHNDLSMRASGEKKESPNNDETFKSSISSENLLASFIEEGIDIRLSSGNCIHVQITSHLGTGRECTVFLAQVRDCGIKDAVLKIEVYKNTKISQIYREISALHSLGDLPCVPKILFEGHTMGGSPALLTDFAGQPLESWISDNGNIDDHTIFQLILDLLSCLEKIHAYGYTHGDVAIRNVIQRNGHFYLIDFGLATPLFLHSDPCQAIIQDYGGLCQIIGIIKFGEKMSFSELMGKLKGELRLFVAFIEDA</sequence>
<dbReference type="Pfam" id="PF00069">
    <property type="entry name" value="Pkinase"/>
    <property type="match status" value="1"/>
</dbReference>
<comment type="caution">
    <text evidence="2">The sequence shown here is derived from an EMBL/GenBank/DDBJ whole genome shotgun (WGS) entry which is preliminary data.</text>
</comment>
<dbReference type="GO" id="GO:0004672">
    <property type="term" value="F:protein kinase activity"/>
    <property type="evidence" value="ECO:0007669"/>
    <property type="project" value="InterPro"/>
</dbReference>
<accession>A0A9N9HD20</accession>
<dbReference type="Proteomes" id="UP000789831">
    <property type="component" value="Unassembled WGS sequence"/>
</dbReference>
<dbReference type="SMART" id="SM00220">
    <property type="entry name" value="S_TKc"/>
    <property type="match status" value="1"/>
</dbReference>
<dbReference type="PROSITE" id="PS50011">
    <property type="entry name" value="PROTEIN_KINASE_DOM"/>
    <property type="match status" value="1"/>
</dbReference>
<organism evidence="2 3">
    <name type="scientific">Ambispora gerdemannii</name>
    <dbReference type="NCBI Taxonomy" id="144530"/>
    <lineage>
        <taxon>Eukaryota</taxon>
        <taxon>Fungi</taxon>
        <taxon>Fungi incertae sedis</taxon>
        <taxon>Mucoromycota</taxon>
        <taxon>Glomeromycotina</taxon>
        <taxon>Glomeromycetes</taxon>
        <taxon>Archaeosporales</taxon>
        <taxon>Ambisporaceae</taxon>
        <taxon>Ambispora</taxon>
    </lineage>
</organism>
<dbReference type="SUPFAM" id="SSF56112">
    <property type="entry name" value="Protein kinase-like (PK-like)"/>
    <property type="match status" value="1"/>
</dbReference>
<evidence type="ECO:0000259" key="1">
    <source>
        <dbReference type="PROSITE" id="PS50011"/>
    </source>
</evidence>
<proteinExistence type="predicted"/>